<organism evidence="2 3">
    <name type="scientific">Galbitalea soli</name>
    <dbReference type="NCBI Taxonomy" id="1268042"/>
    <lineage>
        <taxon>Bacteria</taxon>
        <taxon>Bacillati</taxon>
        <taxon>Actinomycetota</taxon>
        <taxon>Actinomycetes</taxon>
        <taxon>Micrococcales</taxon>
        <taxon>Microbacteriaceae</taxon>
        <taxon>Galbitalea</taxon>
    </lineage>
</organism>
<dbReference type="Proteomes" id="UP000479756">
    <property type="component" value="Unassembled WGS sequence"/>
</dbReference>
<reference evidence="2 3" key="1">
    <citation type="journal article" date="2014" name="Int. J. Syst. Evol. Microbiol.">
        <title>Description of Galbitalea soli gen. nov., sp. nov., and Frondihabitans sucicola sp. nov.</title>
        <authorList>
            <person name="Kim S.J."/>
            <person name="Lim J.M."/>
            <person name="Ahn J.H."/>
            <person name="Weon H.Y."/>
            <person name="Hamada M."/>
            <person name="Suzuki K."/>
            <person name="Ahn T.Y."/>
            <person name="Kwon S.W."/>
        </authorList>
    </citation>
    <scope>NUCLEOTIDE SEQUENCE [LARGE SCALE GENOMIC DNA]</scope>
    <source>
        <strain evidence="2 3">NBRC 108727</strain>
    </source>
</reference>
<protein>
    <submittedName>
        <fullName evidence="2">SIR2 family protein</fullName>
    </submittedName>
</protein>
<keyword evidence="3" id="KW-1185">Reference proteome</keyword>
<dbReference type="AlphaFoldDB" id="A0A7C9PPT2"/>
<dbReference type="RefSeq" id="WP_163474410.1">
    <property type="nucleotide sequence ID" value="NZ_JAAGWZ010000004.1"/>
</dbReference>
<proteinExistence type="predicted"/>
<gene>
    <name evidence="2" type="ORF">G3T37_13520</name>
</gene>
<name>A0A7C9PPT2_9MICO</name>
<accession>A0A7C9PPT2</accession>
<feature type="compositionally biased region" description="Acidic residues" evidence="1">
    <location>
        <begin position="724"/>
        <end position="733"/>
    </location>
</feature>
<evidence type="ECO:0000256" key="1">
    <source>
        <dbReference type="SAM" id="MobiDB-lite"/>
    </source>
</evidence>
<evidence type="ECO:0000313" key="2">
    <source>
        <dbReference type="EMBL" id="NEM92371.1"/>
    </source>
</evidence>
<evidence type="ECO:0000313" key="3">
    <source>
        <dbReference type="Proteomes" id="UP000479756"/>
    </source>
</evidence>
<comment type="caution">
    <text evidence="2">The sequence shown here is derived from an EMBL/GenBank/DDBJ whole genome shotgun (WGS) entry which is preliminary data.</text>
</comment>
<feature type="region of interest" description="Disordered" evidence="1">
    <location>
        <begin position="718"/>
        <end position="773"/>
    </location>
</feature>
<dbReference type="EMBL" id="JAAGWZ010000004">
    <property type="protein sequence ID" value="NEM92371.1"/>
    <property type="molecule type" value="Genomic_DNA"/>
</dbReference>
<dbReference type="Pfam" id="PF13289">
    <property type="entry name" value="SIR2_2"/>
    <property type="match status" value="1"/>
</dbReference>
<sequence length="1010" mass="110585">MDEGLLEAIRTQSAVMIIGTGLSVGASEGAVCANWAGLIEVGIEQLLASGVKDEEWAETVRAMIARGETSFMVQAATQVGDTFKSLGDVAYAKWLHETIGNLPLINASTATAIAALPIPILTTNYDSLIEQSSDRGSTTWEQAGEMQQILANRSRSIGHLHGIWDHPSSIILTSEDYGRLLGSESAQAIQHAFGASKSSIYVGVGGGLSDPNFSRFLDWQRDKFPNPGLRDYRLCTDSELSELQAAHIADNIIPISYGQSHTDLAAFVGEIQAHLSDMARSDVGLLFDPVGEVRAEFAAALREDVILGQSLEVDRGLALDEVLLPPILLPVPNAQYVASKTSGQEVESIERLEMSADLQTNEIILLVGEEGSGLTFTARLMSLRASQMLPLLAPVYFNFTESRIELRPILNGLRRAVREVGWPLGKNDDLPPLAIAIDDFSPYVQKVSDRGVADIAKLRGSFVVVACKQGTEEDVKRKLAAAGISVRVRYVGKLERSDIEHLAKIAAPGQFAALANAVIDLLRSEHLPRTPFTVSQLLYILMSAGSIGSNASTTSVLDEYVALLLGRGDPHDDARIGLDHEQRMAILERLAEKFVELDKAGMAESTAVAAVEQIIETLGWPESAMDVLQNFLDRRVLTKRSGYVVFARSSYLHLFAAKQAKKSITFRDRLLARPLYYVSAITDYASLNRHDDVLLDRIEQLLGELKWSEERSEVFAEIEPSEPSFEEIEESAGEDGSQLSQGTQVEPPSASDSLDVFSDDDPPPFPVSNEEDEPRLWKQIQTVDLCSRILRDADQAGDVDRKKSILGTLMHQWGDIITELDADESFQELFAGIAEGLRAQFGDDTQVGQAERDFLDDLHKILPAAIAFGGITETLASRKLLKSMSRLVDSGEAAVEPETAVASIFFLIAVSESGWATQVKKILKNQTNTWIIRNFVFSLLLSAYFGSDASNADDVPILEALVEVLAHSHKYADEPEKARHSRLIRSNMQAFRATQRNKERSQAAIANRSD</sequence>